<gene>
    <name evidence="1" type="ORF">BDN72DRAFT_146662</name>
</gene>
<name>A0ACD3ALB7_9AGAR</name>
<dbReference type="Proteomes" id="UP000308600">
    <property type="component" value="Unassembled WGS sequence"/>
</dbReference>
<organism evidence="1 2">
    <name type="scientific">Pluteus cervinus</name>
    <dbReference type="NCBI Taxonomy" id="181527"/>
    <lineage>
        <taxon>Eukaryota</taxon>
        <taxon>Fungi</taxon>
        <taxon>Dikarya</taxon>
        <taxon>Basidiomycota</taxon>
        <taxon>Agaricomycotina</taxon>
        <taxon>Agaricomycetes</taxon>
        <taxon>Agaricomycetidae</taxon>
        <taxon>Agaricales</taxon>
        <taxon>Pluteineae</taxon>
        <taxon>Pluteaceae</taxon>
        <taxon>Pluteus</taxon>
    </lineage>
</organism>
<dbReference type="EMBL" id="ML208404">
    <property type="protein sequence ID" value="TFK66493.1"/>
    <property type="molecule type" value="Genomic_DNA"/>
</dbReference>
<proteinExistence type="predicted"/>
<sequence length="107" mass="11567">MRQSIALRHALPKAGTYITATVLLQQIIRQLRKNWSSSTSYGNGFNNNGFSGNTNNANTNGDSSNRYLAHPILTTAIRAITARRLSEMTHSADLAQVAAQKAGSYAS</sequence>
<protein>
    <submittedName>
        <fullName evidence="1">Uncharacterized protein</fullName>
    </submittedName>
</protein>
<reference evidence="1 2" key="1">
    <citation type="journal article" date="2019" name="Nat. Ecol. Evol.">
        <title>Megaphylogeny resolves global patterns of mushroom evolution.</title>
        <authorList>
            <person name="Varga T."/>
            <person name="Krizsan K."/>
            <person name="Foldi C."/>
            <person name="Dima B."/>
            <person name="Sanchez-Garcia M."/>
            <person name="Sanchez-Ramirez S."/>
            <person name="Szollosi G.J."/>
            <person name="Szarkandi J.G."/>
            <person name="Papp V."/>
            <person name="Albert L."/>
            <person name="Andreopoulos W."/>
            <person name="Angelini C."/>
            <person name="Antonin V."/>
            <person name="Barry K.W."/>
            <person name="Bougher N.L."/>
            <person name="Buchanan P."/>
            <person name="Buyck B."/>
            <person name="Bense V."/>
            <person name="Catcheside P."/>
            <person name="Chovatia M."/>
            <person name="Cooper J."/>
            <person name="Damon W."/>
            <person name="Desjardin D."/>
            <person name="Finy P."/>
            <person name="Geml J."/>
            <person name="Haridas S."/>
            <person name="Hughes K."/>
            <person name="Justo A."/>
            <person name="Karasinski D."/>
            <person name="Kautmanova I."/>
            <person name="Kiss B."/>
            <person name="Kocsube S."/>
            <person name="Kotiranta H."/>
            <person name="LaButti K.M."/>
            <person name="Lechner B.E."/>
            <person name="Liimatainen K."/>
            <person name="Lipzen A."/>
            <person name="Lukacs Z."/>
            <person name="Mihaltcheva S."/>
            <person name="Morgado L.N."/>
            <person name="Niskanen T."/>
            <person name="Noordeloos M.E."/>
            <person name="Ohm R.A."/>
            <person name="Ortiz-Santana B."/>
            <person name="Ovrebo C."/>
            <person name="Racz N."/>
            <person name="Riley R."/>
            <person name="Savchenko A."/>
            <person name="Shiryaev A."/>
            <person name="Soop K."/>
            <person name="Spirin V."/>
            <person name="Szebenyi C."/>
            <person name="Tomsovsky M."/>
            <person name="Tulloss R.E."/>
            <person name="Uehling J."/>
            <person name="Grigoriev I.V."/>
            <person name="Vagvolgyi C."/>
            <person name="Papp T."/>
            <person name="Martin F.M."/>
            <person name="Miettinen O."/>
            <person name="Hibbett D.S."/>
            <person name="Nagy L.G."/>
        </authorList>
    </citation>
    <scope>NUCLEOTIDE SEQUENCE [LARGE SCALE GENOMIC DNA]</scope>
    <source>
        <strain evidence="1 2">NL-1719</strain>
    </source>
</reference>
<evidence type="ECO:0000313" key="2">
    <source>
        <dbReference type="Proteomes" id="UP000308600"/>
    </source>
</evidence>
<accession>A0ACD3ALB7</accession>
<keyword evidence="2" id="KW-1185">Reference proteome</keyword>
<evidence type="ECO:0000313" key="1">
    <source>
        <dbReference type="EMBL" id="TFK66493.1"/>
    </source>
</evidence>